<gene>
    <name evidence="2" type="ORF">KFL_010010030</name>
</gene>
<evidence type="ECO:0000256" key="1">
    <source>
        <dbReference type="SAM" id="MobiDB-lite"/>
    </source>
</evidence>
<dbReference type="AlphaFoldDB" id="A0A1Y1INB7"/>
<proteinExistence type="predicted"/>
<name>A0A1Y1INB7_KLENI</name>
<accession>A0A1Y1INB7</accession>
<reference evidence="2 3" key="1">
    <citation type="journal article" date="2014" name="Nat. Commun.">
        <title>Klebsormidium flaccidum genome reveals primary factors for plant terrestrial adaptation.</title>
        <authorList>
            <person name="Hori K."/>
            <person name="Maruyama F."/>
            <person name="Fujisawa T."/>
            <person name="Togashi T."/>
            <person name="Yamamoto N."/>
            <person name="Seo M."/>
            <person name="Sato S."/>
            <person name="Yamada T."/>
            <person name="Mori H."/>
            <person name="Tajima N."/>
            <person name="Moriyama T."/>
            <person name="Ikeuchi M."/>
            <person name="Watanabe M."/>
            <person name="Wada H."/>
            <person name="Kobayashi K."/>
            <person name="Saito M."/>
            <person name="Masuda T."/>
            <person name="Sasaki-Sekimoto Y."/>
            <person name="Mashiguchi K."/>
            <person name="Awai K."/>
            <person name="Shimojima M."/>
            <person name="Masuda S."/>
            <person name="Iwai M."/>
            <person name="Nobusawa T."/>
            <person name="Narise T."/>
            <person name="Kondo S."/>
            <person name="Saito H."/>
            <person name="Sato R."/>
            <person name="Murakawa M."/>
            <person name="Ihara Y."/>
            <person name="Oshima-Yamada Y."/>
            <person name="Ohtaka K."/>
            <person name="Satoh M."/>
            <person name="Sonobe K."/>
            <person name="Ishii M."/>
            <person name="Ohtani R."/>
            <person name="Kanamori-Sato M."/>
            <person name="Honoki R."/>
            <person name="Miyazaki D."/>
            <person name="Mochizuki H."/>
            <person name="Umetsu J."/>
            <person name="Higashi K."/>
            <person name="Shibata D."/>
            <person name="Kamiya Y."/>
            <person name="Sato N."/>
            <person name="Nakamura Y."/>
            <person name="Tabata S."/>
            <person name="Ida S."/>
            <person name="Kurokawa K."/>
            <person name="Ohta H."/>
        </authorList>
    </citation>
    <scope>NUCLEOTIDE SEQUENCE [LARGE SCALE GENOMIC DNA]</scope>
    <source>
        <strain evidence="2 3">NIES-2285</strain>
    </source>
</reference>
<evidence type="ECO:0000313" key="2">
    <source>
        <dbReference type="EMBL" id="GAQ92385.1"/>
    </source>
</evidence>
<keyword evidence="3" id="KW-1185">Reference proteome</keyword>
<dbReference type="Proteomes" id="UP000054558">
    <property type="component" value="Unassembled WGS sequence"/>
</dbReference>
<dbReference type="EMBL" id="DF237950">
    <property type="protein sequence ID" value="GAQ92385.1"/>
    <property type="molecule type" value="Genomic_DNA"/>
</dbReference>
<sequence length="116" mass="12972">MGSSVAMQAVYNQPDTQATRAAREAEKNAKCLKLSQVLVWNPGSHLCHIDIVHQQESQSRITEGSFNQQTTDFAKSIAELFFIQLGTAEPNHHTIPPQKHSIHLAPRNYSEFGFVL</sequence>
<protein>
    <submittedName>
        <fullName evidence="2">Uncharacterized protein</fullName>
    </submittedName>
</protein>
<evidence type="ECO:0000313" key="3">
    <source>
        <dbReference type="Proteomes" id="UP000054558"/>
    </source>
</evidence>
<feature type="region of interest" description="Disordered" evidence="1">
    <location>
        <begin position="1"/>
        <end position="25"/>
    </location>
</feature>
<feature type="compositionally biased region" description="Polar residues" evidence="1">
    <location>
        <begin position="1"/>
        <end position="19"/>
    </location>
</feature>
<organism evidence="2 3">
    <name type="scientific">Klebsormidium nitens</name>
    <name type="common">Green alga</name>
    <name type="synonym">Ulothrix nitens</name>
    <dbReference type="NCBI Taxonomy" id="105231"/>
    <lineage>
        <taxon>Eukaryota</taxon>
        <taxon>Viridiplantae</taxon>
        <taxon>Streptophyta</taxon>
        <taxon>Klebsormidiophyceae</taxon>
        <taxon>Klebsormidiales</taxon>
        <taxon>Klebsormidiaceae</taxon>
        <taxon>Klebsormidium</taxon>
    </lineage>
</organism>